<accession>A0AAC9I5G1</accession>
<feature type="signal peptide" evidence="2">
    <location>
        <begin position="1"/>
        <end position="19"/>
    </location>
</feature>
<keyword evidence="5" id="KW-1185">Reference proteome</keyword>
<evidence type="ECO:0000256" key="1">
    <source>
        <dbReference type="ARBA" id="ARBA00022801"/>
    </source>
</evidence>
<sequence>MRILLVFVFITSFFSKANAQLQEPTAADTTRLVNMANLQQDGKTMIALTFGQSNAANHGQNPYTPHNAAVYNYYKGKLYAAKDPLFGATGNKGSVWPRLGDMLIDKGLYTKVIFIPIAVGGSEIACWTSGGCSKKLEETLQMLESQHIQLTHIFWHQGETDNLKNTSEALYKEQLAMILQTLRKTQSADLYISIASYHPGATTKPLGVDNVIRKAQQSFINENKAVLQGPDTDTLIHAIHRYDGVHFSDFGMNAFAELWLKAIVNKSEKGLPLK</sequence>
<proteinExistence type="predicted"/>
<dbReference type="KEGG" id="fgl:EM308_15460"/>
<dbReference type="Proteomes" id="UP000175968">
    <property type="component" value="Chromosome"/>
</dbReference>
<feature type="chain" id="PRO_5041898407" description="Sialate O-acetylesterase domain-containing protein" evidence="2">
    <location>
        <begin position="20"/>
        <end position="274"/>
    </location>
</feature>
<evidence type="ECO:0000313" key="5">
    <source>
        <dbReference type="Proteomes" id="UP000175968"/>
    </source>
</evidence>
<keyword evidence="1" id="KW-0378">Hydrolase</keyword>
<evidence type="ECO:0000313" key="4">
    <source>
        <dbReference type="EMBL" id="AOW10774.1"/>
    </source>
</evidence>
<feature type="domain" description="Sialate O-acetylesterase" evidence="3">
    <location>
        <begin position="46"/>
        <end position="248"/>
    </location>
</feature>
<evidence type="ECO:0000259" key="3">
    <source>
        <dbReference type="Pfam" id="PF03629"/>
    </source>
</evidence>
<evidence type="ECO:0000256" key="2">
    <source>
        <dbReference type="SAM" id="SignalP"/>
    </source>
</evidence>
<reference evidence="4 5" key="1">
    <citation type="submission" date="2016-10" db="EMBL/GenBank/DDBJ databases">
        <title>Flavobacterium gilvum sp. nov., isolated from stream water.</title>
        <authorList>
            <person name="Shin S.-K."/>
            <person name="Cho Y.-J."/>
            <person name="Yi H."/>
        </authorList>
    </citation>
    <scope>NUCLEOTIDE SEQUENCE [LARGE SCALE GENOMIC DNA]</scope>
    <source>
        <strain evidence="4 5">EM1308</strain>
    </source>
</reference>
<dbReference type="EMBL" id="CP017479">
    <property type="protein sequence ID" value="AOW10774.1"/>
    <property type="molecule type" value="Genomic_DNA"/>
</dbReference>
<organism evidence="4 5">
    <name type="scientific">Flavobacterium gilvum</name>
    <dbReference type="NCBI Taxonomy" id="1492737"/>
    <lineage>
        <taxon>Bacteria</taxon>
        <taxon>Pseudomonadati</taxon>
        <taxon>Bacteroidota</taxon>
        <taxon>Flavobacteriia</taxon>
        <taxon>Flavobacteriales</taxon>
        <taxon>Flavobacteriaceae</taxon>
        <taxon>Flavobacterium</taxon>
    </lineage>
</organism>
<dbReference type="GO" id="GO:0016788">
    <property type="term" value="F:hydrolase activity, acting on ester bonds"/>
    <property type="evidence" value="ECO:0007669"/>
    <property type="project" value="UniProtKB-ARBA"/>
</dbReference>
<dbReference type="RefSeq" id="WP_035639257.1">
    <property type="nucleotide sequence ID" value="NZ_CP017479.1"/>
</dbReference>
<keyword evidence="2" id="KW-0732">Signal</keyword>
<protein>
    <recommendedName>
        <fullName evidence="3">Sialate O-acetylesterase domain-containing protein</fullName>
    </recommendedName>
</protein>
<dbReference type="Gene3D" id="3.40.50.1110">
    <property type="entry name" value="SGNH hydrolase"/>
    <property type="match status" value="1"/>
</dbReference>
<dbReference type="Pfam" id="PF03629">
    <property type="entry name" value="SASA"/>
    <property type="match status" value="1"/>
</dbReference>
<dbReference type="InterPro" id="IPR036514">
    <property type="entry name" value="SGNH_hydro_sf"/>
</dbReference>
<dbReference type="InterPro" id="IPR005181">
    <property type="entry name" value="SASA"/>
</dbReference>
<dbReference type="SUPFAM" id="SSF52266">
    <property type="entry name" value="SGNH hydrolase"/>
    <property type="match status" value="1"/>
</dbReference>
<name>A0AAC9I5G1_9FLAO</name>
<dbReference type="AlphaFoldDB" id="A0AAC9I5G1"/>
<gene>
    <name evidence="4" type="ORF">EM308_15460</name>
</gene>